<feature type="transmembrane region" description="Helical" evidence="1">
    <location>
        <begin position="675"/>
        <end position="695"/>
    </location>
</feature>
<feature type="transmembrane region" description="Helical" evidence="1">
    <location>
        <begin position="560"/>
        <end position="585"/>
    </location>
</feature>
<keyword evidence="1" id="KW-0472">Membrane</keyword>
<dbReference type="Proteomes" id="UP000515511">
    <property type="component" value="Chromosome"/>
</dbReference>
<accession>A0A7G6YCT6</accession>
<evidence type="ECO:0000256" key="1">
    <source>
        <dbReference type="SAM" id="Phobius"/>
    </source>
</evidence>
<evidence type="ECO:0000313" key="2">
    <source>
        <dbReference type="EMBL" id="QNE36301.1"/>
    </source>
</evidence>
<feature type="transmembrane region" description="Helical" evidence="1">
    <location>
        <begin position="190"/>
        <end position="210"/>
    </location>
</feature>
<feature type="transmembrane region" description="Helical" evidence="1">
    <location>
        <begin position="375"/>
        <end position="400"/>
    </location>
</feature>
<feature type="transmembrane region" description="Helical" evidence="1">
    <location>
        <begin position="267"/>
        <end position="288"/>
    </location>
</feature>
<feature type="transmembrane region" description="Helical" evidence="1">
    <location>
        <begin position="87"/>
        <end position="113"/>
    </location>
</feature>
<dbReference type="RefSeq" id="WP_185275735.1">
    <property type="nucleotide sequence ID" value="NZ_CP043641.1"/>
</dbReference>
<feature type="transmembrane region" description="Helical" evidence="1">
    <location>
        <begin position="134"/>
        <end position="154"/>
    </location>
</feature>
<keyword evidence="1" id="KW-1133">Transmembrane helix</keyword>
<feature type="transmembrane region" description="Helical" evidence="1">
    <location>
        <begin position="644"/>
        <end position="663"/>
    </location>
</feature>
<feature type="transmembrane region" description="Helical" evidence="1">
    <location>
        <begin position="475"/>
        <end position="494"/>
    </location>
</feature>
<organism evidence="2 3">
    <name type="scientific">Leifsonia shinshuensis</name>
    <dbReference type="NCBI Taxonomy" id="150026"/>
    <lineage>
        <taxon>Bacteria</taxon>
        <taxon>Bacillati</taxon>
        <taxon>Actinomycetota</taxon>
        <taxon>Actinomycetes</taxon>
        <taxon>Micrococcales</taxon>
        <taxon>Microbacteriaceae</taxon>
        <taxon>Leifsonia</taxon>
    </lineage>
</organism>
<reference evidence="3" key="1">
    <citation type="submission" date="2019-09" db="EMBL/GenBank/DDBJ databases">
        <title>Antimicrobial potential of Antarctic Bacteria.</title>
        <authorList>
            <person name="Benaud N."/>
            <person name="Edwards R.J."/>
            <person name="Ferrari B.C."/>
        </authorList>
    </citation>
    <scope>NUCLEOTIDE SEQUENCE [LARGE SCALE GENOMIC DNA]</scope>
    <source>
        <strain evidence="3">INR9</strain>
    </source>
</reference>
<feature type="transmembrane region" description="Helical" evidence="1">
    <location>
        <begin position="515"/>
        <end position="540"/>
    </location>
</feature>
<dbReference type="KEGG" id="lse:F1C12_15070"/>
<feature type="transmembrane region" description="Helical" evidence="1">
    <location>
        <begin position="443"/>
        <end position="463"/>
    </location>
</feature>
<sequence length="948" mass="101298">MARSPSVFATRGPTVLELRIHGIKNTPPAEMLGVAPGDVRPDQADENGGFYVPTVDPPDPSDPATPPTVIRREGYSWGMLARYGGGALVAIGQFFVQLAWLLILPFGLCNTAYWTRRIPDQPRTGEWQAGRGAASLRVFALGLTLLYVCALASVSLDLIGTQCLAHPSLCPALPGWVTAFFTSPGLDHRGIRVALLSLVPIAGVLLLFFVSHQARTRYEAGIFGTVAKIRTASDLSGVTEGQAATPRRPLATDGFWGITRVKAPSELLHTAAAFFLMALLVGWDGVFWSCAPAGVDLPPECLDPASTPLLSRWWLTLGAALAAVGLVAVVALVVRNVDTTVRGRAERSMAGVASDVRDARRHTIIRLKLRRREAVAGWMLLAAIVVYAAVAVAVALPVAVPSGAAAEHAPSFLGLVIAPSIILGVLLAIALSALGWRRGVPRWLSVVVVVVGGVSLLVAVVSTPKDLRLAPLTTAAYLLAALAAVLLAALVIFWPMGRRRSFAYQGWRGTGPGVIMLLSLGAAMLLSTLLVLGTQCALASSGGPTPICPLTPGGLTTPVAYRNFGGTVPVLAVVLVLFVLVVALLRMRTTPRLTTPETVGGRALREPLHNYRDGRVPQVKSAGKLDFRMLNARRSAALFHRGEPVLGLLAALLALGVIVAIALPQPLRPALLDLALPALGLISVAAVVTIAENALTTKERPIGVMWDLMCFLPRAGHPFGPPCYAERVIPELRDRIVAWLEADIAAGAGTVGDRRTAEERARDELRALTTRQRRKVVVSAHSLGAVLAVSTIFTLGADTTDGLKNVALLTYGTQLRAYFGRFFPELFGPAALGTLPSRAPSLWKADPWLRQVVEDHLAEGSGGRDPDLRDKPTLRELLTQPDGSVAWVNLWRRTDYLGFPDASFKDNEIDRGADEFGPPLYLVKVATHPGYQASTQYMTALRDLIRRL</sequence>
<dbReference type="AlphaFoldDB" id="A0A7G6YCT6"/>
<keyword evidence="1" id="KW-0812">Transmembrane</keyword>
<dbReference type="EMBL" id="CP043641">
    <property type="protein sequence ID" value="QNE36301.1"/>
    <property type="molecule type" value="Genomic_DNA"/>
</dbReference>
<proteinExistence type="predicted"/>
<name>A0A7G6YCT6_9MICO</name>
<protein>
    <recommendedName>
        <fullName evidence="4">Integral membrane protein</fullName>
    </recommendedName>
</protein>
<feature type="transmembrane region" description="Helical" evidence="1">
    <location>
        <begin position="412"/>
        <end position="436"/>
    </location>
</feature>
<gene>
    <name evidence="2" type="ORF">F1C12_15070</name>
</gene>
<feature type="transmembrane region" description="Helical" evidence="1">
    <location>
        <begin position="313"/>
        <end position="334"/>
    </location>
</feature>
<evidence type="ECO:0008006" key="4">
    <source>
        <dbReference type="Google" id="ProtNLM"/>
    </source>
</evidence>
<evidence type="ECO:0000313" key="3">
    <source>
        <dbReference type="Proteomes" id="UP000515511"/>
    </source>
</evidence>
<feature type="transmembrane region" description="Helical" evidence="1">
    <location>
        <begin position="776"/>
        <end position="797"/>
    </location>
</feature>